<organism evidence="2 3">
    <name type="scientific">Candidatus Fimimonas gallinarum</name>
    <dbReference type="NCBI Taxonomy" id="2840821"/>
    <lineage>
        <taxon>Bacteria</taxon>
        <taxon>Pseudomonadati</taxon>
        <taxon>Myxococcota</taxon>
        <taxon>Myxococcia</taxon>
        <taxon>Myxococcales</taxon>
        <taxon>Cystobacterineae</taxon>
        <taxon>Myxococcaceae</taxon>
        <taxon>Myxococcaceae incertae sedis</taxon>
        <taxon>Candidatus Fimimonas</taxon>
    </lineage>
</organism>
<feature type="transmembrane region" description="Helical" evidence="1">
    <location>
        <begin position="94"/>
        <end position="113"/>
    </location>
</feature>
<comment type="caution">
    <text evidence="2">The sequence shown here is derived from an EMBL/GenBank/DDBJ whole genome shotgun (WGS) entry which is preliminary data.</text>
</comment>
<sequence length="173" mass="19893">MNKTDLPSVINMTVTNDDSFLSPYSPTETPVISAEVAEFLQTCAKPYKADSTLQLQIHSNSIDEKEKIVYSHAIRNYFNLQLEETAEELRRNTLVSLIFAVVGILGLAAMIVLDSFKVQSIWLECVDIFSWVFLWEAVDQMFIRRRQLQIKRKRMHAFVNISIHFLPIAGLKK</sequence>
<keyword evidence="1" id="KW-0472">Membrane</keyword>
<gene>
    <name evidence="2" type="ORF">IAC95_04085</name>
</gene>
<dbReference type="Proteomes" id="UP000824200">
    <property type="component" value="Unassembled WGS sequence"/>
</dbReference>
<keyword evidence="1" id="KW-0812">Transmembrane</keyword>
<protein>
    <submittedName>
        <fullName evidence="2">Uncharacterized protein</fullName>
    </submittedName>
</protein>
<feature type="transmembrane region" description="Helical" evidence="1">
    <location>
        <begin position="119"/>
        <end position="135"/>
    </location>
</feature>
<name>A0A9D1E4B2_9BACT</name>
<feature type="transmembrane region" description="Helical" evidence="1">
    <location>
        <begin position="155"/>
        <end position="171"/>
    </location>
</feature>
<evidence type="ECO:0000313" key="2">
    <source>
        <dbReference type="EMBL" id="HIR66039.1"/>
    </source>
</evidence>
<evidence type="ECO:0000313" key="3">
    <source>
        <dbReference type="Proteomes" id="UP000824200"/>
    </source>
</evidence>
<reference evidence="2" key="1">
    <citation type="submission" date="2020-10" db="EMBL/GenBank/DDBJ databases">
        <authorList>
            <person name="Gilroy R."/>
        </authorList>
    </citation>
    <scope>NUCLEOTIDE SEQUENCE</scope>
    <source>
        <strain evidence="2">CHK121-14286</strain>
    </source>
</reference>
<proteinExistence type="predicted"/>
<accession>A0A9D1E4B2</accession>
<dbReference type="EMBL" id="DVHL01000035">
    <property type="protein sequence ID" value="HIR66039.1"/>
    <property type="molecule type" value="Genomic_DNA"/>
</dbReference>
<evidence type="ECO:0000256" key="1">
    <source>
        <dbReference type="SAM" id="Phobius"/>
    </source>
</evidence>
<keyword evidence="1" id="KW-1133">Transmembrane helix</keyword>
<reference evidence="2" key="2">
    <citation type="journal article" date="2021" name="PeerJ">
        <title>Extensive microbial diversity within the chicken gut microbiome revealed by metagenomics and culture.</title>
        <authorList>
            <person name="Gilroy R."/>
            <person name="Ravi A."/>
            <person name="Getino M."/>
            <person name="Pursley I."/>
            <person name="Horton D.L."/>
            <person name="Alikhan N.F."/>
            <person name="Baker D."/>
            <person name="Gharbi K."/>
            <person name="Hall N."/>
            <person name="Watson M."/>
            <person name="Adriaenssens E.M."/>
            <person name="Foster-Nyarko E."/>
            <person name="Jarju S."/>
            <person name="Secka A."/>
            <person name="Antonio M."/>
            <person name="Oren A."/>
            <person name="Chaudhuri R.R."/>
            <person name="La Ragione R."/>
            <person name="Hildebrand F."/>
            <person name="Pallen M.J."/>
        </authorList>
    </citation>
    <scope>NUCLEOTIDE SEQUENCE</scope>
    <source>
        <strain evidence="2">CHK121-14286</strain>
    </source>
</reference>
<dbReference type="AlphaFoldDB" id="A0A9D1E4B2"/>